<feature type="transmembrane region" description="Helical" evidence="1">
    <location>
        <begin position="12"/>
        <end position="30"/>
    </location>
</feature>
<evidence type="ECO:0000313" key="3">
    <source>
        <dbReference type="Proteomes" id="UP001165063"/>
    </source>
</evidence>
<protein>
    <submittedName>
        <fullName evidence="2">Unnamed protein product</fullName>
    </submittedName>
</protein>
<dbReference type="AlphaFoldDB" id="A0A9W6YY86"/>
<keyword evidence="3" id="KW-1185">Reference proteome</keyword>
<organism evidence="2 3">
    <name type="scientific">Ambrosiozyma monospora</name>
    <name type="common">Yeast</name>
    <name type="synonym">Endomycopsis monosporus</name>
    <dbReference type="NCBI Taxonomy" id="43982"/>
    <lineage>
        <taxon>Eukaryota</taxon>
        <taxon>Fungi</taxon>
        <taxon>Dikarya</taxon>
        <taxon>Ascomycota</taxon>
        <taxon>Saccharomycotina</taxon>
        <taxon>Pichiomycetes</taxon>
        <taxon>Pichiales</taxon>
        <taxon>Pichiaceae</taxon>
        <taxon>Ambrosiozyma</taxon>
    </lineage>
</organism>
<keyword evidence="1" id="KW-1133">Transmembrane helix</keyword>
<accession>A0A9W6YY86</accession>
<evidence type="ECO:0000313" key="2">
    <source>
        <dbReference type="EMBL" id="GMG41554.1"/>
    </source>
</evidence>
<evidence type="ECO:0000256" key="1">
    <source>
        <dbReference type="SAM" id="Phobius"/>
    </source>
</evidence>
<dbReference type="EMBL" id="BSXU01004195">
    <property type="protein sequence ID" value="GMG41554.1"/>
    <property type="molecule type" value="Genomic_DNA"/>
</dbReference>
<proteinExistence type="predicted"/>
<comment type="caution">
    <text evidence="2">The sequence shown here is derived from an EMBL/GenBank/DDBJ whole genome shotgun (WGS) entry which is preliminary data.</text>
</comment>
<keyword evidence="1" id="KW-0812">Transmembrane</keyword>
<reference evidence="2" key="1">
    <citation type="submission" date="2023-04" db="EMBL/GenBank/DDBJ databases">
        <title>Ambrosiozyma monospora NBRC 1965.</title>
        <authorList>
            <person name="Ichikawa N."/>
            <person name="Sato H."/>
            <person name="Tonouchi N."/>
        </authorList>
    </citation>
    <scope>NUCLEOTIDE SEQUENCE</scope>
    <source>
        <strain evidence="2">NBRC 1965</strain>
    </source>
</reference>
<gene>
    <name evidence="2" type="ORF">Amon01_000653000</name>
</gene>
<dbReference type="Proteomes" id="UP001165063">
    <property type="component" value="Unassembled WGS sequence"/>
</dbReference>
<keyword evidence="1" id="KW-0472">Membrane</keyword>
<sequence>MILSIKPSEDYYAFMSVILLCTSLNILKGMRLKSILVARVFSLYRCPVETITIFNSSPSLDYHGLWCSGLRVIIRAVLKELVSNISTPMVDQIVTCGTKSKVGGST</sequence>
<name>A0A9W6YY86_AMBMO</name>